<evidence type="ECO:0000256" key="1">
    <source>
        <dbReference type="PROSITE-ProRule" id="PRU01076"/>
    </source>
</evidence>
<dbReference type="InterPro" id="IPR035644">
    <property type="entry name" value="MraZ_C"/>
</dbReference>
<dbReference type="Gene3D" id="3.40.1550.20">
    <property type="entry name" value="Transcriptional regulator MraZ domain"/>
    <property type="match status" value="1"/>
</dbReference>
<gene>
    <name evidence="3" type="ORF">SAMN06295912_102183</name>
</gene>
<proteinExistence type="predicted"/>
<dbReference type="OrthoDB" id="9807753at2"/>
<evidence type="ECO:0000313" key="4">
    <source>
        <dbReference type="Proteomes" id="UP000198281"/>
    </source>
</evidence>
<dbReference type="Proteomes" id="UP000198281">
    <property type="component" value="Unassembled WGS sequence"/>
</dbReference>
<protein>
    <submittedName>
        <fullName evidence="3">MraZ protein</fullName>
    </submittedName>
</protein>
<dbReference type="InterPro" id="IPR035642">
    <property type="entry name" value="MraZ_N"/>
</dbReference>
<dbReference type="InterPro" id="IPR037914">
    <property type="entry name" value="SpoVT-AbrB_sf"/>
</dbReference>
<dbReference type="GO" id="GO:0000976">
    <property type="term" value="F:transcription cis-regulatory region binding"/>
    <property type="evidence" value="ECO:0007669"/>
    <property type="project" value="TreeGrafter"/>
</dbReference>
<dbReference type="CDD" id="cd16320">
    <property type="entry name" value="MraZ_N"/>
    <property type="match status" value="1"/>
</dbReference>
<reference evidence="4" key="1">
    <citation type="submission" date="2017-06" db="EMBL/GenBank/DDBJ databases">
        <authorList>
            <person name="Varghese N."/>
            <person name="Submissions S."/>
        </authorList>
    </citation>
    <scope>NUCLEOTIDE SEQUENCE [LARGE SCALE GENOMIC DNA]</scope>
    <source>
        <strain evidence="4">LNB2</strain>
    </source>
</reference>
<dbReference type="PANTHER" id="PTHR34701">
    <property type="entry name" value="TRANSCRIPTIONAL REGULATOR MRAZ"/>
    <property type="match status" value="1"/>
</dbReference>
<dbReference type="AlphaFoldDB" id="A0A239CGW4"/>
<dbReference type="GO" id="GO:0003700">
    <property type="term" value="F:DNA-binding transcription factor activity"/>
    <property type="evidence" value="ECO:0007669"/>
    <property type="project" value="InterPro"/>
</dbReference>
<dbReference type="InterPro" id="IPR003444">
    <property type="entry name" value="MraZ"/>
</dbReference>
<dbReference type="GO" id="GO:2000143">
    <property type="term" value="P:negative regulation of DNA-templated transcription initiation"/>
    <property type="evidence" value="ECO:0007669"/>
    <property type="project" value="TreeGrafter"/>
</dbReference>
<keyword evidence="4" id="KW-1185">Reference proteome</keyword>
<organism evidence="3 4">
    <name type="scientific">Edaphosphingomonas laterariae</name>
    <dbReference type="NCBI Taxonomy" id="861865"/>
    <lineage>
        <taxon>Bacteria</taxon>
        <taxon>Pseudomonadati</taxon>
        <taxon>Pseudomonadota</taxon>
        <taxon>Alphaproteobacteria</taxon>
        <taxon>Sphingomonadales</taxon>
        <taxon>Rhizorhabdaceae</taxon>
        <taxon>Edaphosphingomonas</taxon>
    </lineage>
</organism>
<dbReference type="EMBL" id="FZOS01000002">
    <property type="protein sequence ID" value="SNS18931.1"/>
    <property type="molecule type" value="Genomic_DNA"/>
</dbReference>
<evidence type="ECO:0000259" key="2">
    <source>
        <dbReference type="PROSITE" id="PS51740"/>
    </source>
</evidence>
<sequence>MEIRDFFHGSALNAVDAKGRVSLPAPFRTVIDRRTHRALMPGEFPSSEKFILLGEHERLPCLQAFDPAYSPELHSYVGQRVDGRDDGLDRMSAMDFEQMDVFGAYLQANYDDAGRMVLSPMFRSIAEIEGLAFFLGAGATFQIWNPHKFLEHCQDKPRVVRALEFMLKEKGAKA</sequence>
<dbReference type="CDD" id="cd16321">
    <property type="entry name" value="MraZ_C"/>
    <property type="match status" value="1"/>
</dbReference>
<dbReference type="PROSITE" id="PS51740">
    <property type="entry name" value="SPOVT_ABRB"/>
    <property type="match status" value="1"/>
</dbReference>
<evidence type="ECO:0000313" key="3">
    <source>
        <dbReference type="EMBL" id="SNS18931.1"/>
    </source>
</evidence>
<dbReference type="InterPro" id="IPR007159">
    <property type="entry name" value="SpoVT-AbrB_dom"/>
</dbReference>
<accession>A0A239CGW4</accession>
<keyword evidence="1" id="KW-0238">DNA-binding</keyword>
<dbReference type="InterPro" id="IPR038619">
    <property type="entry name" value="MraZ_sf"/>
</dbReference>
<feature type="domain" description="SpoVT-AbrB" evidence="2">
    <location>
        <begin position="10"/>
        <end position="69"/>
    </location>
</feature>
<name>A0A239CGW4_9SPHN</name>
<dbReference type="SUPFAM" id="SSF89447">
    <property type="entry name" value="AbrB/MazE/MraZ-like"/>
    <property type="match status" value="1"/>
</dbReference>
<dbReference type="PANTHER" id="PTHR34701:SF1">
    <property type="entry name" value="TRANSCRIPTIONAL REGULATOR MRAZ"/>
    <property type="match status" value="1"/>
</dbReference>